<reference evidence="7" key="2">
    <citation type="submission" date="2020-09" db="EMBL/GenBank/DDBJ databases">
        <authorList>
            <person name="Sun Q."/>
            <person name="Zhou Y."/>
        </authorList>
    </citation>
    <scope>NUCLEOTIDE SEQUENCE</scope>
    <source>
        <strain evidence="7">CGMCC 1.12919</strain>
    </source>
</reference>
<dbReference type="AlphaFoldDB" id="A0A916XGU3"/>
<comment type="similarity">
    <text evidence="2">Belongs to the ABC transporter superfamily.</text>
</comment>
<dbReference type="Proteomes" id="UP000637002">
    <property type="component" value="Unassembled WGS sequence"/>
</dbReference>
<reference evidence="7" key="1">
    <citation type="journal article" date="2014" name="Int. J. Syst. Evol. Microbiol.">
        <title>Complete genome sequence of Corynebacterium casei LMG S-19264T (=DSM 44701T), isolated from a smear-ripened cheese.</title>
        <authorList>
            <consortium name="US DOE Joint Genome Institute (JGI-PGF)"/>
            <person name="Walter F."/>
            <person name="Albersmeier A."/>
            <person name="Kalinowski J."/>
            <person name="Ruckert C."/>
        </authorList>
    </citation>
    <scope>NUCLEOTIDE SEQUENCE</scope>
    <source>
        <strain evidence="7">CGMCC 1.12919</strain>
    </source>
</reference>
<protein>
    <submittedName>
        <fullName evidence="7">Peptide ABC transporter ATP-binding protein</fullName>
    </submittedName>
</protein>
<dbReference type="InterPro" id="IPR013563">
    <property type="entry name" value="Oligopep_ABC_C"/>
</dbReference>
<organism evidence="7 8">
    <name type="scientific">Chelatococcus reniformis</name>
    <dbReference type="NCBI Taxonomy" id="1494448"/>
    <lineage>
        <taxon>Bacteria</taxon>
        <taxon>Pseudomonadati</taxon>
        <taxon>Pseudomonadota</taxon>
        <taxon>Alphaproteobacteria</taxon>
        <taxon>Hyphomicrobiales</taxon>
        <taxon>Chelatococcaceae</taxon>
        <taxon>Chelatococcus</taxon>
    </lineage>
</organism>
<evidence type="ECO:0000313" key="8">
    <source>
        <dbReference type="Proteomes" id="UP000637002"/>
    </source>
</evidence>
<dbReference type="PANTHER" id="PTHR43776">
    <property type="entry name" value="TRANSPORT ATP-BINDING PROTEIN"/>
    <property type="match status" value="1"/>
</dbReference>
<dbReference type="SUPFAM" id="SSF52540">
    <property type="entry name" value="P-loop containing nucleoside triphosphate hydrolases"/>
    <property type="match status" value="1"/>
</dbReference>
<feature type="domain" description="ABC transporter" evidence="6">
    <location>
        <begin position="16"/>
        <end position="262"/>
    </location>
</feature>
<dbReference type="CDD" id="cd03257">
    <property type="entry name" value="ABC_NikE_OppD_transporters"/>
    <property type="match status" value="1"/>
</dbReference>
<accession>A0A916XGU3</accession>
<name>A0A916XGU3_9HYPH</name>
<keyword evidence="8" id="KW-1185">Reference proteome</keyword>
<evidence type="ECO:0000256" key="4">
    <source>
        <dbReference type="ARBA" id="ARBA00022741"/>
    </source>
</evidence>
<dbReference type="GO" id="GO:0016887">
    <property type="term" value="F:ATP hydrolysis activity"/>
    <property type="evidence" value="ECO:0007669"/>
    <property type="project" value="InterPro"/>
</dbReference>
<evidence type="ECO:0000256" key="5">
    <source>
        <dbReference type="ARBA" id="ARBA00022840"/>
    </source>
</evidence>
<dbReference type="InterPro" id="IPR003593">
    <property type="entry name" value="AAA+_ATPase"/>
</dbReference>
<proteinExistence type="inferred from homology"/>
<dbReference type="GO" id="GO:0015833">
    <property type="term" value="P:peptide transport"/>
    <property type="evidence" value="ECO:0007669"/>
    <property type="project" value="InterPro"/>
</dbReference>
<evidence type="ECO:0000256" key="1">
    <source>
        <dbReference type="ARBA" id="ARBA00004417"/>
    </source>
</evidence>
<gene>
    <name evidence="7" type="ORF">GCM10010994_33460</name>
</gene>
<dbReference type="Gene3D" id="3.40.50.300">
    <property type="entry name" value="P-loop containing nucleotide triphosphate hydrolases"/>
    <property type="match status" value="1"/>
</dbReference>
<dbReference type="Pfam" id="PF08352">
    <property type="entry name" value="oligo_HPY"/>
    <property type="match status" value="1"/>
</dbReference>
<evidence type="ECO:0000256" key="3">
    <source>
        <dbReference type="ARBA" id="ARBA00022448"/>
    </source>
</evidence>
<dbReference type="InterPro" id="IPR050319">
    <property type="entry name" value="ABC_transp_ATP-bind"/>
</dbReference>
<dbReference type="Pfam" id="PF00005">
    <property type="entry name" value="ABC_tran"/>
    <property type="match status" value="1"/>
</dbReference>
<sequence length="285" mass="30599">MPVVSEGPAHGHAPALEVRGIVKTYRLRGALFQPKRTLTALGSVDLAVQRGESVGIVGESGCGKSTLAKIMLGLLAPDSGEVLMNGRPLAAMGRLEIGRHVQPILQDPYSSLNPRKCLGDIIALPLVLHSGKTKTEIREEVLAMLETVGLSRGYAQRYPNQLSGGQRQRVAIARALILKPSLVICDEPTSALDVSVQAQIINLLIDLQNRLGLAYVFISHNLAVVEHLCTRVAVMQTGQIVEEADTDRLFRRPQHPYTRTLLDAAMTQVGRDGACAAAPAQTSPA</sequence>
<comment type="caution">
    <text evidence="7">The sequence shown here is derived from an EMBL/GenBank/DDBJ whole genome shotgun (WGS) entry which is preliminary data.</text>
</comment>
<dbReference type="SMART" id="SM00382">
    <property type="entry name" value="AAA"/>
    <property type="match status" value="1"/>
</dbReference>
<dbReference type="RefSeq" id="WP_188610336.1">
    <property type="nucleotide sequence ID" value="NZ_BMGG01000006.1"/>
</dbReference>
<dbReference type="GO" id="GO:0005524">
    <property type="term" value="F:ATP binding"/>
    <property type="evidence" value="ECO:0007669"/>
    <property type="project" value="UniProtKB-KW"/>
</dbReference>
<evidence type="ECO:0000256" key="2">
    <source>
        <dbReference type="ARBA" id="ARBA00005417"/>
    </source>
</evidence>
<dbReference type="InterPro" id="IPR017871">
    <property type="entry name" value="ABC_transporter-like_CS"/>
</dbReference>
<keyword evidence="3" id="KW-0813">Transport</keyword>
<dbReference type="GO" id="GO:0055085">
    <property type="term" value="P:transmembrane transport"/>
    <property type="evidence" value="ECO:0007669"/>
    <property type="project" value="UniProtKB-ARBA"/>
</dbReference>
<dbReference type="InterPro" id="IPR027417">
    <property type="entry name" value="P-loop_NTPase"/>
</dbReference>
<keyword evidence="5 7" id="KW-0067">ATP-binding</keyword>
<dbReference type="InterPro" id="IPR003439">
    <property type="entry name" value="ABC_transporter-like_ATP-bd"/>
</dbReference>
<dbReference type="PANTHER" id="PTHR43776:SF7">
    <property type="entry name" value="D,D-DIPEPTIDE TRANSPORT ATP-BINDING PROTEIN DDPF-RELATED"/>
    <property type="match status" value="1"/>
</dbReference>
<dbReference type="PROSITE" id="PS50893">
    <property type="entry name" value="ABC_TRANSPORTER_2"/>
    <property type="match status" value="1"/>
</dbReference>
<dbReference type="GO" id="GO:0005886">
    <property type="term" value="C:plasma membrane"/>
    <property type="evidence" value="ECO:0007669"/>
    <property type="project" value="UniProtKB-SubCell"/>
</dbReference>
<evidence type="ECO:0000259" key="6">
    <source>
        <dbReference type="PROSITE" id="PS50893"/>
    </source>
</evidence>
<dbReference type="EMBL" id="BMGG01000006">
    <property type="protein sequence ID" value="GGC72361.1"/>
    <property type="molecule type" value="Genomic_DNA"/>
</dbReference>
<keyword evidence="4" id="KW-0547">Nucleotide-binding</keyword>
<evidence type="ECO:0000313" key="7">
    <source>
        <dbReference type="EMBL" id="GGC72361.1"/>
    </source>
</evidence>
<comment type="subcellular location">
    <subcellularLocation>
        <location evidence="1">Cell inner membrane</location>
        <topology evidence="1">Peripheral membrane protein</topology>
    </subcellularLocation>
</comment>
<dbReference type="PROSITE" id="PS00211">
    <property type="entry name" value="ABC_TRANSPORTER_1"/>
    <property type="match status" value="1"/>
</dbReference>